<dbReference type="InterPro" id="IPR004113">
    <property type="entry name" value="FAD-bd_oxidored_4_C"/>
</dbReference>
<keyword evidence="4" id="KW-0274">FAD</keyword>
<dbReference type="EMBL" id="FOJU01000001">
    <property type="protein sequence ID" value="SFA68827.1"/>
    <property type="molecule type" value="Genomic_DNA"/>
</dbReference>
<dbReference type="RefSeq" id="WP_245752412.1">
    <property type="nucleotide sequence ID" value="NZ_FOJU01000001.1"/>
</dbReference>
<dbReference type="Gene3D" id="1.10.45.10">
    <property type="entry name" value="Vanillyl-alcohol Oxidase, Chain A, domain 4"/>
    <property type="match status" value="1"/>
</dbReference>
<dbReference type="GO" id="GO:0022904">
    <property type="term" value="P:respiratory electron transport chain"/>
    <property type="evidence" value="ECO:0007669"/>
    <property type="project" value="TreeGrafter"/>
</dbReference>
<dbReference type="InterPro" id="IPR016166">
    <property type="entry name" value="FAD-bd_PCMH"/>
</dbReference>
<sequence>MAPAPSSTQTEELLRKCAKSVGAAQVLRGGDDQVATYCKDWTGRYAATPLAVVRPKTTQEVSEIVRLCRAHGVPVVPSSGRTGLCGGGMPIADHSSMVVSLERMNAVRDLDADGRSITVEAGVVLQTVQERARDSGLIFPLTFGAQGSAMIGGALSTNAGGSNVVKYGTTRELCIGIEAVMPDGSVINALTGLRKDNTGYDLKDLLIGAEGTLGIVTAAVFKLSPIPLTRTTGFLSLAALSDAPAVLNRLQDRTGGGVEAFEYMPRAAVDVICRAFPGIRQPLEVPAETGLFFEVASSRADDATQGDDGASHLQDMVFAVLEEMMEEGVILDAMIAQSEQQRLDLWTMRESVLEAITANGPAYHMDISLPLAAIAEFVATMDDAMANMGFQPLTVGHLGDGNLHYALSAGPGQDWKALPLERAKEEAFDLLLRLKGSFSAEHGIGQSKLDVMRKLKQESQLAAMRAIKAALDPEGLMNPGKLIPAEGGMVSPRQETTPKERTR</sequence>
<keyword evidence="8" id="KW-1185">Reference proteome</keyword>
<dbReference type="PANTHER" id="PTHR43716:SF2">
    <property type="entry name" value="BLL6224 PROTEIN"/>
    <property type="match status" value="1"/>
</dbReference>
<dbReference type="InterPro" id="IPR036318">
    <property type="entry name" value="FAD-bd_PCMH-like_sf"/>
</dbReference>
<evidence type="ECO:0000256" key="5">
    <source>
        <dbReference type="SAM" id="MobiDB-lite"/>
    </source>
</evidence>
<reference evidence="7 8" key="1">
    <citation type="submission" date="2016-10" db="EMBL/GenBank/DDBJ databases">
        <authorList>
            <person name="de Groot N.N."/>
        </authorList>
    </citation>
    <scope>NUCLEOTIDE SEQUENCE [LARGE SCALE GENOMIC DNA]</scope>
    <source>
        <strain evidence="7 8">DSM 29316</strain>
    </source>
</reference>
<proteinExistence type="inferred from homology"/>
<dbReference type="GO" id="GO:0071949">
    <property type="term" value="F:FAD binding"/>
    <property type="evidence" value="ECO:0007669"/>
    <property type="project" value="InterPro"/>
</dbReference>
<evidence type="ECO:0000256" key="3">
    <source>
        <dbReference type="ARBA" id="ARBA00022630"/>
    </source>
</evidence>
<evidence type="ECO:0000256" key="2">
    <source>
        <dbReference type="ARBA" id="ARBA00008000"/>
    </source>
</evidence>
<comment type="similarity">
    <text evidence="2">Belongs to the FAD-binding oxidoreductase/transferase type 4 family.</text>
</comment>
<evidence type="ECO:0000313" key="7">
    <source>
        <dbReference type="EMBL" id="SFA68827.1"/>
    </source>
</evidence>
<feature type="domain" description="FAD-binding PCMH-type" evidence="6">
    <location>
        <begin position="45"/>
        <end position="226"/>
    </location>
</feature>
<dbReference type="AlphaFoldDB" id="A0A1I0UYF3"/>
<dbReference type="Gene3D" id="3.30.70.2740">
    <property type="match status" value="1"/>
</dbReference>
<dbReference type="Pfam" id="PF02913">
    <property type="entry name" value="FAD-oxidase_C"/>
    <property type="match status" value="1"/>
</dbReference>
<dbReference type="InterPro" id="IPR006094">
    <property type="entry name" value="Oxid_FAD_bind_N"/>
</dbReference>
<name>A0A1I0UYF3_9RHOB</name>
<dbReference type="Gene3D" id="3.30.43.10">
    <property type="entry name" value="Uridine Diphospho-n-acetylenolpyruvylglucosamine Reductase, domain 2"/>
    <property type="match status" value="1"/>
</dbReference>
<evidence type="ECO:0000259" key="6">
    <source>
        <dbReference type="PROSITE" id="PS51387"/>
    </source>
</evidence>
<keyword evidence="3" id="KW-0285">Flavoprotein</keyword>
<feature type="region of interest" description="Disordered" evidence="5">
    <location>
        <begin position="478"/>
        <end position="503"/>
    </location>
</feature>
<dbReference type="Gene3D" id="3.30.465.10">
    <property type="match status" value="1"/>
</dbReference>
<dbReference type="PANTHER" id="PTHR43716">
    <property type="entry name" value="D-2-HYDROXYGLUTARATE DEHYDROGENASE, MITOCHONDRIAL"/>
    <property type="match status" value="1"/>
</dbReference>
<dbReference type="SUPFAM" id="SSF55103">
    <property type="entry name" value="FAD-linked oxidases, C-terminal domain"/>
    <property type="match status" value="1"/>
</dbReference>
<dbReference type="Gene3D" id="3.30.70.2190">
    <property type="match status" value="1"/>
</dbReference>
<dbReference type="FunFam" id="1.10.45.10:FF:000001">
    <property type="entry name" value="D-lactate dehydrogenase mitochondrial"/>
    <property type="match status" value="1"/>
</dbReference>
<dbReference type="InterPro" id="IPR016167">
    <property type="entry name" value="FAD-bd_PCMH_sub1"/>
</dbReference>
<dbReference type="Proteomes" id="UP000198796">
    <property type="component" value="Unassembled WGS sequence"/>
</dbReference>
<dbReference type="InterPro" id="IPR016171">
    <property type="entry name" value="Vanillyl_alc_oxidase_C-sub2"/>
</dbReference>
<dbReference type="STRING" id="871651.SAMN05421688_0043"/>
<dbReference type="InterPro" id="IPR016164">
    <property type="entry name" value="FAD-linked_Oxase-like_C"/>
</dbReference>
<dbReference type="Pfam" id="PF01565">
    <property type="entry name" value="FAD_binding_4"/>
    <property type="match status" value="1"/>
</dbReference>
<protein>
    <submittedName>
        <fullName evidence="7">FAD/FMN-containing dehydrogenase</fullName>
    </submittedName>
</protein>
<gene>
    <name evidence="7" type="ORF">SAMN05421688_0043</name>
</gene>
<evidence type="ECO:0000313" key="8">
    <source>
        <dbReference type="Proteomes" id="UP000198796"/>
    </source>
</evidence>
<evidence type="ECO:0000256" key="4">
    <source>
        <dbReference type="ARBA" id="ARBA00022827"/>
    </source>
</evidence>
<organism evidence="7 8">
    <name type="scientific">Poseidonocella pacifica</name>
    <dbReference type="NCBI Taxonomy" id="871651"/>
    <lineage>
        <taxon>Bacteria</taxon>
        <taxon>Pseudomonadati</taxon>
        <taxon>Pseudomonadota</taxon>
        <taxon>Alphaproteobacteria</taxon>
        <taxon>Rhodobacterales</taxon>
        <taxon>Roseobacteraceae</taxon>
        <taxon>Poseidonocella</taxon>
    </lineage>
</organism>
<evidence type="ECO:0000256" key="1">
    <source>
        <dbReference type="ARBA" id="ARBA00001974"/>
    </source>
</evidence>
<dbReference type="SUPFAM" id="SSF56176">
    <property type="entry name" value="FAD-binding/transporter-associated domain-like"/>
    <property type="match status" value="1"/>
</dbReference>
<accession>A0A1I0UYF3</accession>
<comment type="cofactor">
    <cofactor evidence="1">
        <name>FAD</name>
        <dbReference type="ChEBI" id="CHEBI:57692"/>
    </cofactor>
</comment>
<dbReference type="InterPro" id="IPR051264">
    <property type="entry name" value="FAD-oxidored/transferase_4"/>
</dbReference>
<dbReference type="PROSITE" id="PS51387">
    <property type="entry name" value="FAD_PCMH"/>
    <property type="match status" value="1"/>
</dbReference>
<dbReference type="GO" id="GO:0003824">
    <property type="term" value="F:catalytic activity"/>
    <property type="evidence" value="ECO:0007669"/>
    <property type="project" value="InterPro"/>
</dbReference>
<dbReference type="InterPro" id="IPR016169">
    <property type="entry name" value="FAD-bd_PCMH_sub2"/>
</dbReference>